<gene>
    <name evidence="8" type="ORF">J2S41_002205</name>
</gene>
<evidence type="ECO:0000256" key="4">
    <source>
        <dbReference type="ARBA" id="ARBA00023163"/>
    </source>
</evidence>
<dbReference type="Pfam" id="PF13424">
    <property type="entry name" value="TPR_12"/>
    <property type="match status" value="1"/>
</dbReference>
<evidence type="ECO:0000256" key="5">
    <source>
        <dbReference type="PROSITE-ProRule" id="PRU01091"/>
    </source>
</evidence>
<dbReference type="InterPro" id="IPR027417">
    <property type="entry name" value="P-loop_NTPase"/>
</dbReference>
<evidence type="ECO:0000256" key="3">
    <source>
        <dbReference type="ARBA" id="ARBA00023125"/>
    </source>
</evidence>
<dbReference type="InterPro" id="IPR051677">
    <property type="entry name" value="AfsR-DnrI-RedD_regulator"/>
</dbReference>
<comment type="caution">
    <text evidence="8">The sequence shown here is derived from an EMBL/GenBank/DDBJ whole genome shotgun (WGS) entry which is preliminary data.</text>
</comment>
<comment type="similarity">
    <text evidence="1">Belongs to the AfsR/DnrI/RedD regulatory family.</text>
</comment>
<dbReference type="Gene3D" id="1.10.10.10">
    <property type="entry name" value="Winged helix-like DNA-binding domain superfamily/Winged helix DNA-binding domain"/>
    <property type="match status" value="1"/>
</dbReference>
<feature type="DNA-binding region" description="OmpR/PhoB-type" evidence="5">
    <location>
        <begin position="2"/>
        <end position="103"/>
    </location>
</feature>
<dbReference type="SMART" id="SM01043">
    <property type="entry name" value="BTAD"/>
    <property type="match status" value="1"/>
</dbReference>
<evidence type="ECO:0000256" key="6">
    <source>
        <dbReference type="SAM" id="MobiDB-lite"/>
    </source>
</evidence>
<dbReference type="AlphaFoldDB" id="A0AAE4C966"/>
<proteinExistence type="inferred from homology"/>
<dbReference type="SMART" id="SM00862">
    <property type="entry name" value="Trans_reg_C"/>
    <property type="match status" value="1"/>
</dbReference>
<dbReference type="Pfam" id="PF03704">
    <property type="entry name" value="BTAD"/>
    <property type="match status" value="1"/>
</dbReference>
<keyword evidence="4" id="KW-0804">Transcription</keyword>
<dbReference type="SUPFAM" id="SSF48452">
    <property type="entry name" value="TPR-like"/>
    <property type="match status" value="2"/>
</dbReference>
<dbReference type="GO" id="GO:0000160">
    <property type="term" value="P:phosphorelay signal transduction system"/>
    <property type="evidence" value="ECO:0007669"/>
    <property type="project" value="InterPro"/>
</dbReference>
<dbReference type="Gene3D" id="1.25.40.10">
    <property type="entry name" value="Tetratricopeptide repeat domain"/>
    <property type="match status" value="3"/>
</dbReference>
<keyword evidence="2" id="KW-0805">Transcription regulation</keyword>
<dbReference type="InterPro" id="IPR011990">
    <property type="entry name" value="TPR-like_helical_dom_sf"/>
</dbReference>
<dbReference type="Pfam" id="PF13374">
    <property type="entry name" value="TPR_10"/>
    <property type="match status" value="1"/>
</dbReference>
<dbReference type="GO" id="GO:0003677">
    <property type="term" value="F:DNA binding"/>
    <property type="evidence" value="ECO:0007669"/>
    <property type="project" value="UniProtKB-UniRule"/>
</dbReference>
<dbReference type="GO" id="GO:0006355">
    <property type="term" value="P:regulation of DNA-templated transcription"/>
    <property type="evidence" value="ECO:0007669"/>
    <property type="project" value="InterPro"/>
</dbReference>
<dbReference type="SUPFAM" id="SSF46894">
    <property type="entry name" value="C-terminal effector domain of the bipartite response regulators"/>
    <property type="match status" value="1"/>
</dbReference>
<evidence type="ECO:0000313" key="8">
    <source>
        <dbReference type="EMBL" id="MDR7275427.1"/>
    </source>
</evidence>
<dbReference type="SMART" id="SM00028">
    <property type="entry name" value="TPR"/>
    <property type="match status" value="6"/>
</dbReference>
<dbReference type="SUPFAM" id="SSF52540">
    <property type="entry name" value="P-loop containing nucleoside triphosphate hydrolases"/>
    <property type="match status" value="1"/>
</dbReference>
<evidence type="ECO:0000313" key="9">
    <source>
        <dbReference type="Proteomes" id="UP001183643"/>
    </source>
</evidence>
<dbReference type="CDD" id="cd15831">
    <property type="entry name" value="BTAD"/>
    <property type="match status" value="1"/>
</dbReference>
<dbReference type="InterPro" id="IPR016032">
    <property type="entry name" value="Sig_transdc_resp-reg_C-effctor"/>
</dbReference>
<keyword evidence="9" id="KW-1185">Reference proteome</keyword>
<dbReference type="PANTHER" id="PTHR35807">
    <property type="entry name" value="TRANSCRIPTIONAL REGULATOR REDD-RELATED"/>
    <property type="match status" value="1"/>
</dbReference>
<dbReference type="PROSITE" id="PS51755">
    <property type="entry name" value="OMPR_PHOB"/>
    <property type="match status" value="1"/>
</dbReference>
<feature type="region of interest" description="Disordered" evidence="6">
    <location>
        <begin position="1011"/>
        <end position="1030"/>
    </location>
</feature>
<protein>
    <submittedName>
        <fullName evidence="8">DNA-binding SARP family transcriptional activator</fullName>
    </submittedName>
</protein>
<evidence type="ECO:0000256" key="1">
    <source>
        <dbReference type="ARBA" id="ARBA00005820"/>
    </source>
</evidence>
<evidence type="ECO:0000256" key="2">
    <source>
        <dbReference type="ARBA" id="ARBA00023015"/>
    </source>
</evidence>
<dbReference type="EMBL" id="JAVDYB010000001">
    <property type="protein sequence ID" value="MDR7275427.1"/>
    <property type="molecule type" value="Genomic_DNA"/>
</dbReference>
<organism evidence="8 9">
    <name type="scientific">Catenuloplanes atrovinosus</name>
    <dbReference type="NCBI Taxonomy" id="137266"/>
    <lineage>
        <taxon>Bacteria</taxon>
        <taxon>Bacillati</taxon>
        <taxon>Actinomycetota</taxon>
        <taxon>Actinomycetes</taxon>
        <taxon>Micromonosporales</taxon>
        <taxon>Micromonosporaceae</taxon>
        <taxon>Catenuloplanes</taxon>
    </lineage>
</organism>
<sequence>MARLAHTDEASVRFNILGSLECVTADGELIPLGGPVPERVLVCLLLSPGRVITVDRLVTAAWGDDPPATAAHQVRKAVAGLRGRIPGGRKLIVTDGPGYRIVLGPGQLDLTIFTDLVRRAQDEADAGRPAPAVEALRDALALWRGPVLAGAGGTEIEAASAALEERRMVAAERFYELRLRLGESAELVGDLRYLVNDHPFRETLRGQLMLALYRSGRPAEALVEYDRLRTLLAGELGVDPGERLTELHQAILRNSPDLAAAGPPVRAVPGPRHDAPGRHPCTLPYDLPDFTGRQQELARLVDGAGRRTGERGPGPAHGPGWSPRIVAIDGMGGSGKTSLAIRMAHLLADSYPDAHLHLDLRGHTPGEEPLPPGAVAGTLLRMLDVPGERIPEDTAGRLAMWRSQVAGYRLLLVLDNVADSRQVLPLLPGSADTLVIVTSRTRLVELDGAEWVSLGMLPEEDGAAMMAAMLGRERAEREPDAIAELIDLCGHLPLALRIAGARLRNRPRWTVRHLVDRLRDETRRLDELKAGDRSVTANLTLSYDGLAAPYRTAFMLLGRNPGADLDRYSAAALLGTGPARAEEILEFLLDTHLLQQHEAGRYAFHDLVRSFAQWIRARDGDRDGAGDAAVERLFGYYRAASELACAEAFPGWWTRAAESRPAVALPPLTGRAVARAWLHREVDNLVQAANLAQHSGAHRHAAELAHTAANVLDARGRFDDFHRTASLGVTSARSVGDESLLSQNLSDVAAADWRLGRLGDGLAATEESLELAVAVDDRIGEARSTGMLGLLLATLGRYPEALPALRRSVALKRELGQRRAQAESLIDLSGLYEQWGRYPEAAAAARDAVELSHGIRAWDVLALALTDLAAIHLAQEEPDEAHRCLDRALETDAAALPAAEMARMHALLARAHHGLGRPAEALRHARRALEEDEGARAPVRQASVRNTVGDVYRHHGRPGTALGLHTDAHRIASEIGYRIEVARALAGLSEAARADGDAEAAAHYGRRAQAEFDRLGVPEPARPRSALAGD</sequence>
<accession>A0AAE4C966</accession>
<dbReference type="PANTHER" id="PTHR35807:SF1">
    <property type="entry name" value="TRANSCRIPTIONAL REGULATOR REDD"/>
    <property type="match status" value="1"/>
</dbReference>
<keyword evidence="3 5" id="KW-0238">DNA-binding</keyword>
<dbReference type="InterPro" id="IPR005158">
    <property type="entry name" value="BTAD"/>
</dbReference>
<reference evidence="8" key="1">
    <citation type="submission" date="2023-07" db="EMBL/GenBank/DDBJ databases">
        <title>Sequencing the genomes of 1000 actinobacteria strains.</title>
        <authorList>
            <person name="Klenk H.-P."/>
        </authorList>
    </citation>
    <scope>NUCLEOTIDE SEQUENCE</scope>
    <source>
        <strain evidence="8">DSM 44707</strain>
    </source>
</reference>
<dbReference type="InterPro" id="IPR036388">
    <property type="entry name" value="WH-like_DNA-bd_sf"/>
</dbReference>
<dbReference type="InterPro" id="IPR001867">
    <property type="entry name" value="OmpR/PhoB-type_DNA-bd"/>
</dbReference>
<evidence type="ECO:0000259" key="7">
    <source>
        <dbReference type="PROSITE" id="PS51755"/>
    </source>
</evidence>
<name>A0AAE4C966_9ACTN</name>
<dbReference type="Gene3D" id="3.40.50.300">
    <property type="entry name" value="P-loop containing nucleotide triphosphate hydrolases"/>
    <property type="match status" value="1"/>
</dbReference>
<feature type="domain" description="OmpR/PhoB-type" evidence="7">
    <location>
        <begin position="2"/>
        <end position="103"/>
    </location>
</feature>
<dbReference type="PRINTS" id="PR00364">
    <property type="entry name" value="DISEASERSIST"/>
</dbReference>
<dbReference type="InterPro" id="IPR019734">
    <property type="entry name" value="TPR_rpt"/>
</dbReference>
<dbReference type="Proteomes" id="UP001183643">
    <property type="component" value="Unassembled WGS sequence"/>
</dbReference>